<reference evidence="1" key="1">
    <citation type="submission" date="2020-05" db="EMBL/GenBank/DDBJ databases">
        <authorList>
            <person name="Zhu T."/>
            <person name="Keshari N."/>
            <person name="Lu X."/>
        </authorList>
    </citation>
    <scope>NUCLEOTIDE SEQUENCE</scope>
    <source>
        <strain evidence="1">NK1-12</strain>
    </source>
</reference>
<protein>
    <submittedName>
        <fullName evidence="1">Uncharacterized protein</fullName>
    </submittedName>
</protein>
<accession>A0AA97AKD1</accession>
<name>A0AA97AKD1_9CYAN</name>
<dbReference type="RefSeq" id="WP_316432161.1">
    <property type="nucleotide sequence ID" value="NZ_CP053586.1"/>
</dbReference>
<organism evidence="1">
    <name type="scientific">Leptolyngbya sp. NK1-12</name>
    <dbReference type="NCBI Taxonomy" id="2547451"/>
    <lineage>
        <taxon>Bacteria</taxon>
        <taxon>Bacillati</taxon>
        <taxon>Cyanobacteriota</taxon>
        <taxon>Cyanophyceae</taxon>
        <taxon>Leptolyngbyales</taxon>
        <taxon>Leptolyngbyaceae</taxon>
        <taxon>Leptolyngbya group</taxon>
        <taxon>Leptolyngbya</taxon>
    </lineage>
</organism>
<gene>
    <name evidence="1" type="ORF">HJG54_26150</name>
</gene>
<dbReference type="EMBL" id="CP053586">
    <property type="protein sequence ID" value="WNZ25966.1"/>
    <property type="molecule type" value="Genomic_DNA"/>
</dbReference>
<proteinExistence type="predicted"/>
<sequence>MAATVKVQISFESLIEALSSLSLTEQRQILEILEQKIFEAEEALYEDDAETIAEIQAVRAEYEAGEYQTLEDYLAGRSQLSS</sequence>
<evidence type="ECO:0000313" key="1">
    <source>
        <dbReference type="EMBL" id="WNZ25966.1"/>
    </source>
</evidence>
<dbReference type="AlphaFoldDB" id="A0AA97AKD1"/>